<keyword evidence="3" id="KW-0378">Hydrolase</keyword>
<dbReference type="PANTHER" id="PTHR42104:SF1">
    <property type="entry name" value="EXTRACELLULAR GUANYL-SPECIFIC RIBONUCLEASE RNTA (AFU_ORTHOLOGUE AFUA_4G03230)"/>
    <property type="match status" value="1"/>
</dbReference>
<dbReference type="GO" id="GO:0003723">
    <property type="term" value="F:RNA binding"/>
    <property type="evidence" value="ECO:0007669"/>
    <property type="project" value="InterPro"/>
</dbReference>
<dbReference type="Pfam" id="PF00545">
    <property type="entry name" value="Ribonuclease"/>
    <property type="match status" value="1"/>
</dbReference>
<sequence>MESAHPRLRKKKAMPALLRSFRTAGSSLWGVYKRACRMELSTLRSPRSNMVALLRTFVVLGLSALALAVPTPIETPDLFKRTISGVQAADCGETQYTASQVQSAAEAAASRVAEGSQVGKNKYPHRFNNREGFQFLPDCNAPFYEFPIFTSKVYTGGSPGPDRVVIGSANGADAAFCGVMTHIGAPGRNNFLQCEV</sequence>
<evidence type="ECO:0000256" key="2">
    <source>
        <dbReference type="ARBA" id="ARBA00022759"/>
    </source>
</evidence>
<protein>
    <submittedName>
        <fullName evidence="6">Uncharacterized protein</fullName>
    </submittedName>
</protein>
<evidence type="ECO:0000313" key="6">
    <source>
        <dbReference type="EMBL" id="CAE6444626.1"/>
    </source>
</evidence>
<dbReference type="AlphaFoldDB" id="A0A8H3B0G5"/>
<keyword evidence="1" id="KW-0540">Nuclease</keyword>
<keyword evidence="5" id="KW-0456">Lyase</keyword>
<dbReference type="InterPro" id="IPR016191">
    <property type="entry name" value="Ribonuclease/ribotoxin"/>
</dbReference>
<keyword evidence="4" id="KW-1015">Disulfide bond</keyword>
<dbReference type="Gene3D" id="3.10.450.30">
    <property type="entry name" value="Microbial ribonucleases"/>
    <property type="match status" value="1"/>
</dbReference>
<comment type="caution">
    <text evidence="6">The sequence shown here is derived from an EMBL/GenBank/DDBJ whole genome shotgun (WGS) entry which is preliminary data.</text>
</comment>
<dbReference type="InterPro" id="IPR000026">
    <property type="entry name" value="N1-like"/>
</dbReference>
<name>A0A8H3B0G5_9AGAM</name>
<evidence type="ECO:0000256" key="1">
    <source>
        <dbReference type="ARBA" id="ARBA00022722"/>
    </source>
</evidence>
<dbReference type="Proteomes" id="UP000663841">
    <property type="component" value="Unassembled WGS sequence"/>
</dbReference>
<dbReference type="GO" id="GO:0004521">
    <property type="term" value="F:RNA endonuclease activity"/>
    <property type="evidence" value="ECO:0007669"/>
    <property type="project" value="InterPro"/>
</dbReference>
<dbReference type="GO" id="GO:0016829">
    <property type="term" value="F:lyase activity"/>
    <property type="evidence" value="ECO:0007669"/>
    <property type="project" value="UniProtKB-KW"/>
</dbReference>
<keyword evidence="2" id="KW-0255">Endonuclease</keyword>
<organism evidence="6 7">
    <name type="scientific">Rhizoctonia solani</name>
    <dbReference type="NCBI Taxonomy" id="456999"/>
    <lineage>
        <taxon>Eukaryota</taxon>
        <taxon>Fungi</taxon>
        <taxon>Dikarya</taxon>
        <taxon>Basidiomycota</taxon>
        <taxon>Agaricomycotina</taxon>
        <taxon>Agaricomycetes</taxon>
        <taxon>Cantharellales</taxon>
        <taxon>Ceratobasidiaceae</taxon>
        <taxon>Rhizoctonia</taxon>
    </lineage>
</organism>
<dbReference type="PANTHER" id="PTHR42104">
    <property type="entry name" value="EXTRACELLULAR GUANYL-SPECIFIC RIBONUCLEASE RNTA (AFU_ORTHOLOGUE AFUA_4G03230)"/>
    <property type="match status" value="1"/>
</dbReference>
<dbReference type="EMBL" id="CAJMWW010000105">
    <property type="protein sequence ID" value="CAE6444626.1"/>
    <property type="molecule type" value="Genomic_DNA"/>
</dbReference>
<proteinExistence type="predicted"/>
<evidence type="ECO:0000313" key="7">
    <source>
        <dbReference type="Proteomes" id="UP000663841"/>
    </source>
</evidence>
<evidence type="ECO:0000256" key="3">
    <source>
        <dbReference type="ARBA" id="ARBA00022801"/>
    </source>
</evidence>
<evidence type="ECO:0000256" key="4">
    <source>
        <dbReference type="ARBA" id="ARBA00023157"/>
    </source>
</evidence>
<gene>
    <name evidence="6" type="ORF">RDB_LOCUS108684</name>
</gene>
<dbReference type="GO" id="GO:0016787">
    <property type="term" value="F:hydrolase activity"/>
    <property type="evidence" value="ECO:0007669"/>
    <property type="project" value="UniProtKB-KW"/>
</dbReference>
<dbReference type="SUPFAM" id="SSF53933">
    <property type="entry name" value="Microbial ribonucleases"/>
    <property type="match status" value="1"/>
</dbReference>
<reference evidence="6" key="1">
    <citation type="submission" date="2021-01" db="EMBL/GenBank/DDBJ databases">
        <authorList>
            <person name="Kaushik A."/>
        </authorList>
    </citation>
    <scope>NUCLEOTIDE SEQUENCE</scope>
    <source>
        <strain evidence="6">AG3-T5</strain>
    </source>
</reference>
<accession>A0A8H3B0G5</accession>
<evidence type="ECO:0000256" key="5">
    <source>
        <dbReference type="ARBA" id="ARBA00023239"/>
    </source>
</evidence>